<dbReference type="InterPro" id="IPR023299">
    <property type="entry name" value="ATPase_P-typ_cyto_dom_N"/>
</dbReference>
<feature type="non-terminal residue" evidence="1">
    <location>
        <position position="1"/>
    </location>
</feature>
<protein>
    <recommendedName>
        <fullName evidence="3">Mercuric reductase</fullName>
    </recommendedName>
</protein>
<evidence type="ECO:0000313" key="1">
    <source>
        <dbReference type="EMBL" id="MFB9137952.1"/>
    </source>
</evidence>
<proteinExistence type="predicted"/>
<dbReference type="EMBL" id="JBHMEP010000117">
    <property type="protein sequence ID" value="MFB9137952.1"/>
    <property type="molecule type" value="Genomic_DNA"/>
</dbReference>
<dbReference type="Gene3D" id="3.40.1110.10">
    <property type="entry name" value="Calcium-transporting ATPase, cytoplasmic domain N"/>
    <property type="match status" value="1"/>
</dbReference>
<comment type="caution">
    <text evidence="1">The sequence shown here is derived from an EMBL/GenBank/DDBJ whole genome shotgun (WGS) entry which is preliminary data.</text>
</comment>
<reference evidence="1 2" key="1">
    <citation type="submission" date="2024-09" db="EMBL/GenBank/DDBJ databases">
        <authorList>
            <person name="Sun Q."/>
            <person name="Mori K."/>
        </authorList>
    </citation>
    <scope>NUCLEOTIDE SEQUENCE [LARGE SCALE GENOMIC DNA]</scope>
    <source>
        <strain evidence="1 2">CECT 8064</strain>
    </source>
</reference>
<evidence type="ECO:0008006" key="3">
    <source>
        <dbReference type="Google" id="ProtNLM"/>
    </source>
</evidence>
<dbReference type="SUPFAM" id="SSF81660">
    <property type="entry name" value="Metal cation-transporting ATPase, ATP-binding domain N"/>
    <property type="match status" value="1"/>
</dbReference>
<organism evidence="1 2">
    <name type="scientific">Vibrio olivae</name>
    <dbReference type="NCBI Taxonomy" id="1243002"/>
    <lineage>
        <taxon>Bacteria</taxon>
        <taxon>Pseudomonadati</taxon>
        <taxon>Pseudomonadota</taxon>
        <taxon>Gammaproteobacteria</taxon>
        <taxon>Vibrionales</taxon>
        <taxon>Vibrionaceae</taxon>
        <taxon>Vibrio</taxon>
    </lineage>
</organism>
<gene>
    <name evidence="1" type="ORF">ACFFUV_23800</name>
</gene>
<dbReference type="Proteomes" id="UP001589645">
    <property type="component" value="Unassembled WGS sequence"/>
</dbReference>
<accession>A0ABV5HW94</accession>
<sequence>LKMMEENGVDVKALDQRAQELSRQGKTAMYFARDGKLAGLIAVADVAKPDSRQAVEAFKR</sequence>
<keyword evidence="2" id="KW-1185">Reference proteome</keyword>
<dbReference type="RefSeq" id="WP_390198489.1">
    <property type="nucleotide sequence ID" value="NZ_JBHMEP010000117.1"/>
</dbReference>
<name>A0ABV5HW94_9VIBR</name>
<evidence type="ECO:0000313" key="2">
    <source>
        <dbReference type="Proteomes" id="UP001589645"/>
    </source>
</evidence>